<keyword evidence="4 6" id="KW-0067">ATP-binding</keyword>
<dbReference type="Pfam" id="PF17862">
    <property type="entry name" value="AAA_lid_3"/>
    <property type="match status" value="1"/>
</dbReference>
<dbReference type="SUPFAM" id="SSF52540">
    <property type="entry name" value="P-loop containing nucleoside triphosphate hydrolases"/>
    <property type="match status" value="1"/>
</dbReference>
<keyword evidence="3" id="KW-0472">Membrane</keyword>
<feature type="domain" description="AAA+ ATPase" evidence="7">
    <location>
        <begin position="125"/>
        <end position="259"/>
    </location>
</feature>
<dbReference type="GO" id="GO:0016887">
    <property type="term" value="F:ATP hydrolysis activity"/>
    <property type="evidence" value="ECO:0007669"/>
    <property type="project" value="InterPro"/>
</dbReference>
<evidence type="ECO:0000313" key="9">
    <source>
        <dbReference type="Proteomes" id="UP000019375"/>
    </source>
</evidence>
<dbReference type="SMART" id="SM00382">
    <property type="entry name" value="AAA"/>
    <property type="match status" value="1"/>
</dbReference>
<dbReference type="Gene3D" id="1.10.8.60">
    <property type="match status" value="1"/>
</dbReference>
<comment type="similarity">
    <text evidence="6">Belongs to the AAA ATPase family.</text>
</comment>
<dbReference type="FunFam" id="3.40.50.300:FF:000538">
    <property type="entry name" value="ATPase family AAA domain-containing protein 1"/>
    <property type="match status" value="1"/>
</dbReference>
<evidence type="ECO:0000256" key="4">
    <source>
        <dbReference type="ARBA" id="ARBA00022840"/>
    </source>
</evidence>
<gene>
    <name evidence="8" type="ORF">BN860_07448g</name>
</gene>
<keyword evidence="2 6" id="KW-0547">Nucleotide-binding</keyword>
<dbReference type="InterPro" id="IPR003593">
    <property type="entry name" value="AAA+_ATPase"/>
</dbReference>
<comment type="subcellular location">
    <subcellularLocation>
        <location evidence="1">Mitochondrion outer membrane</location>
        <topology evidence="1">Single-pass membrane protein</topology>
    </subcellularLocation>
</comment>
<proteinExistence type="inferred from homology"/>
<reference evidence="9" key="1">
    <citation type="journal article" date="2013" name="Genome Announc.">
        <title>Genome sequence of the food spoilage yeast Zygosaccharomyces bailii CLIB 213(T).</title>
        <authorList>
            <person name="Galeote V."/>
            <person name="Bigey F."/>
            <person name="Devillers H."/>
            <person name="Neuveglise C."/>
            <person name="Dequin S."/>
        </authorList>
    </citation>
    <scope>NUCLEOTIDE SEQUENCE [LARGE SCALE GENOMIC DNA]</scope>
    <source>
        <strain evidence="9">CLIB 213 / ATCC 58445 / CBS 680 / CCRC 21525 / NBRC 1098 / NCYC 1416 / NRRL Y-2227</strain>
    </source>
</reference>
<dbReference type="Gene3D" id="3.40.50.300">
    <property type="entry name" value="P-loop containing nucleotide triphosphate hydrolases"/>
    <property type="match status" value="1"/>
</dbReference>
<dbReference type="GO" id="GO:0140570">
    <property type="term" value="P:extraction of mislocalized protein from mitochondrial outer membrane"/>
    <property type="evidence" value="ECO:0007669"/>
    <property type="project" value="TreeGrafter"/>
</dbReference>
<evidence type="ECO:0000256" key="6">
    <source>
        <dbReference type="RuleBase" id="RU003651"/>
    </source>
</evidence>
<dbReference type="PANTHER" id="PTHR45644:SF3">
    <property type="entry name" value="FI08533P-RELATED"/>
    <property type="match status" value="1"/>
</dbReference>
<dbReference type="OrthoDB" id="10254455at2759"/>
<accession>A0A8J2T3S5</accession>
<dbReference type="GO" id="GO:0005524">
    <property type="term" value="F:ATP binding"/>
    <property type="evidence" value="ECO:0007669"/>
    <property type="project" value="UniProtKB-KW"/>
</dbReference>
<evidence type="ECO:0000313" key="8">
    <source>
        <dbReference type="EMBL" id="CDF88325.1"/>
    </source>
</evidence>
<dbReference type="InterPro" id="IPR027417">
    <property type="entry name" value="P-loop_NTPase"/>
</dbReference>
<dbReference type="AlphaFoldDB" id="A0A8J2T3S5"/>
<keyword evidence="5" id="KW-0496">Mitochondrion</keyword>
<dbReference type="GO" id="GO:0005741">
    <property type="term" value="C:mitochondrial outer membrane"/>
    <property type="evidence" value="ECO:0007669"/>
    <property type="project" value="UniProtKB-SubCell"/>
</dbReference>
<dbReference type="Pfam" id="PF00004">
    <property type="entry name" value="AAA"/>
    <property type="match status" value="1"/>
</dbReference>
<dbReference type="EMBL" id="HG316455">
    <property type="protein sequence ID" value="CDF88325.1"/>
    <property type="molecule type" value="Genomic_DNA"/>
</dbReference>
<evidence type="ECO:0000256" key="5">
    <source>
        <dbReference type="ARBA" id="ARBA00023128"/>
    </source>
</evidence>
<dbReference type="PANTHER" id="PTHR45644">
    <property type="entry name" value="AAA ATPASE, PUTATIVE (AFU_ORTHOLOGUE AFUA_2G12920)-RELATED-RELATED"/>
    <property type="match status" value="1"/>
</dbReference>
<dbReference type="GO" id="GO:0140567">
    <property type="term" value="F:membrane protein dislocase activity"/>
    <property type="evidence" value="ECO:0007669"/>
    <property type="project" value="UniProtKB-ARBA"/>
</dbReference>
<dbReference type="InterPro" id="IPR041569">
    <property type="entry name" value="AAA_lid_3"/>
</dbReference>
<evidence type="ECO:0000256" key="3">
    <source>
        <dbReference type="ARBA" id="ARBA00022787"/>
    </source>
</evidence>
<dbReference type="Proteomes" id="UP000019375">
    <property type="component" value="Unassembled WGS sequence"/>
</dbReference>
<evidence type="ECO:0000256" key="2">
    <source>
        <dbReference type="ARBA" id="ARBA00022741"/>
    </source>
</evidence>
<keyword evidence="3" id="KW-1000">Mitochondrion outer membrane</keyword>
<keyword evidence="9" id="KW-1185">Reference proteome</keyword>
<dbReference type="InterPro" id="IPR051701">
    <property type="entry name" value="Mito_OM_Translocase_MSP1"/>
</dbReference>
<sequence length="362" mass="40396">MSRKFDLKTIADLSVLVGTGISLYYLVTRLLNDVEAGPLFGRSKESKNRQLSQWQKLVTKRPELAKVDLNSYEQSVLSSVITSDELDISFEDIGGLDGIIADLHESVVYPLMMPEVYTENPLLQAPSGVLLHGPPGCGKTMLAKALANESGANFISIRMSQVMDKWYGESNKIVDAMFSLANKLQPCMIFIDEIDSFLRERAATDHEVTAMLKAEFMTLWDGLVGNGRVMIVGATNRIGDIDSAFLRRLPKRFYISTPNKEQRLRILKVLLKDTKIDDENFDLDTIASGTSGMSGSDLKELCREAALNAAREYIRLKRQIMVNSKKDDSSDISIEMRPLRTTDFAAHLKLDAQQPIHSVSLD</sequence>
<dbReference type="PROSITE" id="PS00674">
    <property type="entry name" value="AAA"/>
    <property type="match status" value="1"/>
</dbReference>
<organism evidence="8 9">
    <name type="scientific">Zygosaccharomyces bailii (strain CLIB 213 / ATCC 58445 / CBS 680 / BCRC 21525 / NBRC 1098 / NCYC 1416 / NRRL Y-2227)</name>
    <dbReference type="NCBI Taxonomy" id="1333698"/>
    <lineage>
        <taxon>Eukaryota</taxon>
        <taxon>Fungi</taxon>
        <taxon>Dikarya</taxon>
        <taxon>Ascomycota</taxon>
        <taxon>Saccharomycotina</taxon>
        <taxon>Saccharomycetes</taxon>
        <taxon>Saccharomycetales</taxon>
        <taxon>Saccharomycetaceae</taxon>
        <taxon>Zygosaccharomyces</taxon>
    </lineage>
</organism>
<name>A0A8J2T3S5_ZYGB2</name>
<dbReference type="InterPro" id="IPR003960">
    <property type="entry name" value="ATPase_AAA_CS"/>
</dbReference>
<dbReference type="InterPro" id="IPR003959">
    <property type="entry name" value="ATPase_AAA_core"/>
</dbReference>
<evidence type="ECO:0000256" key="1">
    <source>
        <dbReference type="ARBA" id="ARBA00004572"/>
    </source>
</evidence>
<protein>
    <submittedName>
        <fullName evidence="8">BN860_07448g1_1</fullName>
    </submittedName>
</protein>
<evidence type="ECO:0000259" key="7">
    <source>
        <dbReference type="SMART" id="SM00382"/>
    </source>
</evidence>